<feature type="region of interest" description="Disordered" evidence="1">
    <location>
        <begin position="315"/>
        <end position="336"/>
    </location>
</feature>
<accession>A0A2T0AI82</accession>
<feature type="transmembrane region" description="Helical" evidence="2">
    <location>
        <begin position="244"/>
        <end position="265"/>
    </location>
</feature>
<keyword evidence="2" id="KW-0812">Transmembrane</keyword>
<feature type="transmembrane region" description="Helical" evidence="2">
    <location>
        <begin position="208"/>
        <end position="232"/>
    </location>
</feature>
<feature type="transmembrane region" description="Helical" evidence="2">
    <location>
        <begin position="54"/>
        <end position="75"/>
    </location>
</feature>
<dbReference type="OrthoDB" id="2535105at2759"/>
<keyword evidence="2" id="KW-1133">Transmembrane helix</keyword>
<dbReference type="AlphaFoldDB" id="A0A2T0AI82"/>
<reference evidence="3 4" key="1">
    <citation type="journal article" date="2018" name="Elife">
        <title>Functional genomics of lipid metabolism in the oleaginous yeast Rhodosporidium toruloides.</title>
        <authorList>
            <person name="Coradetti S.T."/>
            <person name="Pinel D."/>
            <person name="Geiselman G."/>
            <person name="Ito M."/>
            <person name="Mondo S."/>
            <person name="Reilly M.C."/>
            <person name="Cheng Y.F."/>
            <person name="Bauer S."/>
            <person name="Grigoriev I."/>
            <person name="Gladden J.M."/>
            <person name="Simmons B.A."/>
            <person name="Brem R."/>
            <person name="Arkin A.P."/>
            <person name="Skerker J.M."/>
        </authorList>
    </citation>
    <scope>NUCLEOTIDE SEQUENCE [LARGE SCALE GENOMIC DNA]</scope>
    <source>
        <strain evidence="3 4">NBRC 0880</strain>
    </source>
</reference>
<dbReference type="EMBL" id="LCTV02000001">
    <property type="protein sequence ID" value="PRQ77716.1"/>
    <property type="molecule type" value="Genomic_DNA"/>
</dbReference>
<evidence type="ECO:0000256" key="2">
    <source>
        <dbReference type="SAM" id="Phobius"/>
    </source>
</evidence>
<evidence type="ECO:0000256" key="1">
    <source>
        <dbReference type="SAM" id="MobiDB-lite"/>
    </source>
</evidence>
<name>A0A2T0AI82_RHOTO</name>
<comment type="caution">
    <text evidence="3">The sequence shown here is derived from an EMBL/GenBank/DDBJ whole genome shotgun (WGS) entry which is preliminary data.</text>
</comment>
<protein>
    <submittedName>
        <fullName evidence="3">Uncharacterized protein</fullName>
    </submittedName>
</protein>
<feature type="transmembrane region" description="Helical" evidence="2">
    <location>
        <begin position="22"/>
        <end position="42"/>
    </location>
</feature>
<evidence type="ECO:0000313" key="4">
    <source>
        <dbReference type="Proteomes" id="UP000239560"/>
    </source>
</evidence>
<organism evidence="3 4">
    <name type="scientific">Rhodotorula toruloides</name>
    <name type="common">Yeast</name>
    <name type="synonym">Rhodosporidium toruloides</name>
    <dbReference type="NCBI Taxonomy" id="5286"/>
    <lineage>
        <taxon>Eukaryota</taxon>
        <taxon>Fungi</taxon>
        <taxon>Dikarya</taxon>
        <taxon>Basidiomycota</taxon>
        <taxon>Pucciniomycotina</taxon>
        <taxon>Microbotryomycetes</taxon>
        <taxon>Sporidiobolales</taxon>
        <taxon>Sporidiobolaceae</taxon>
        <taxon>Rhodotorula</taxon>
    </lineage>
</organism>
<feature type="transmembrane region" description="Helical" evidence="2">
    <location>
        <begin position="169"/>
        <end position="187"/>
    </location>
</feature>
<keyword evidence="2" id="KW-0472">Membrane</keyword>
<feature type="transmembrane region" description="Helical" evidence="2">
    <location>
        <begin position="132"/>
        <end position="149"/>
    </location>
</feature>
<feature type="transmembrane region" description="Helical" evidence="2">
    <location>
        <begin position="95"/>
        <end position="120"/>
    </location>
</feature>
<gene>
    <name evidence="3" type="ORF">AAT19DRAFT_8784</name>
</gene>
<evidence type="ECO:0000313" key="3">
    <source>
        <dbReference type="EMBL" id="PRQ77716.1"/>
    </source>
</evidence>
<proteinExistence type="predicted"/>
<sequence length="336" mass="37346">MDLPARTMPATRDVLIEVEAELVLLAVVGGLYGYFLVELATYWERFGSRDHLRFRILAIWLALAELMYFAIHVASTYTAAVSLVKGGDGLRPSILSIWSIVITTLLEATIEGFFVFRLWLVTRKRWVRSISAFLWAFSFSAHAVWVGIAGRHGRSNITNDPQQLVCVQIAFWATFVEGCFVSGCLLYELQFAEDRKIVRKSNSAIGQLVSLAMRTSGILVVFELLVAIAVSITRQPEHALVTEVQYAATIYTILGAIIILFTLNWRSTIRDPSRSTGVPGKMTMGNFQMGVQTQVQADVPSFVRPSLIGELVPKQTPAEEVPEDSNAEVSIGQMLR</sequence>
<dbReference type="Proteomes" id="UP000239560">
    <property type="component" value="Unassembled WGS sequence"/>
</dbReference>